<keyword evidence="7" id="KW-1185">Reference proteome</keyword>
<gene>
    <name evidence="6" type="ORF">BC349_08995</name>
</gene>
<evidence type="ECO:0000256" key="1">
    <source>
        <dbReference type="ARBA" id="ARBA00004141"/>
    </source>
</evidence>
<dbReference type="PANTHER" id="PTHR37306:SF1">
    <property type="entry name" value="COLICIN V PRODUCTION PROTEIN"/>
    <property type="match status" value="1"/>
</dbReference>
<feature type="transmembrane region" description="Helical" evidence="5">
    <location>
        <begin position="61"/>
        <end position="82"/>
    </location>
</feature>
<reference evidence="6 7" key="1">
    <citation type="submission" date="2016-07" db="EMBL/GenBank/DDBJ databases">
        <title>Genome analysis of Flavihumibacter stibioxidans YS-17.</title>
        <authorList>
            <person name="Shi K."/>
            <person name="Han Y."/>
            <person name="Wang G."/>
        </authorList>
    </citation>
    <scope>NUCLEOTIDE SEQUENCE [LARGE SCALE GENOMIC DNA]</scope>
    <source>
        <strain evidence="6 7">YS-17</strain>
    </source>
</reference>
<evidence type="ECO:0000256" key="2">
    <source>
        <dbReference type="ARBA" id="ARBA00022692"/>
    </source>
</evidence>
<comment type="subcellular location">
    <subcellularLocation>
        <location evidence="1">Membrane</location>
        <topology evidence="1">Multi-pass membrane protein</topology>
    </subcellularLocation>
</comment>
<dbReference type="PANTHER" id="PTHR37306">
    <property type="entry name" value="COLICIN V PRODUCTION PROTEIN"/>
    <property type="match status" value="1"/>
</dbReference>
<evidence type="ECO:0000313" key="7">
    <source>
        <dbReference type="Proteomes" id="UP000765802"/>
    </source>
</evidence>
<dbReference type="RefSeq" id="WP_187256484.1">
    <property type="nucleotide sequence ID" value="NZ_JBHULF010000014.1"/>
</dbReference>
<protein>
    <recommendedName>
        <fullName evidence="8">Membrane protein required for colicin V production</fullName>
    </recommendedName>
</protein>
<keyword evidence="2 5" id="KW-0812">Transmembrane</keyword>
<comment type="caution">
    <text evidence="6">The sequence shown here is derived from an EMBL/GenBank/DDBJ whole genome shotgun (WGS) entry which is preliminary data.</text>
</comment>
<dbReference type="Pfam" id="PF02674">
    <property type="entry name" value="Colicin_V"/>
    <property type="match status" value="1"/>
</dbReference>
<dbReference type="Proteomes" id="UP000765802">
    <property type="component" value="Unassembled WGS sequence"/>
</dbReference>
<dbReference type="EMBL" id="MBUA01000012">
    <property type="protein sequence ID" value="MBC6491166.1"/>
    <property type="molecule type" value="Genomic_DNA"/>
</dbReference>
<evidence type="ECO:0000256" key="4">
    <source>
        <dbReference type="ARBA" id="ARBA00023136"/>
    </source>
</evidence>
<dbReference type="InterPro" id="IPR003825">
    <property type="entry name" value="Colicin-V_CvpA"/>
</dbReference>
<keyword evidence="4 5" id="KW-0472">Membrane</keyword>
<sequence>MILDILTLVILLWAVYKGISKGLLMAVFSLVAFVAGLAAALKLSAITASRLEGTVNVSARWLPVLAFLLVFIGVTILVNLIGKLLEKSAEWAFLGWLNKAGGVLFFAVLYLLVWSIVLFYLDKLELLNPDTMTESNTYAIIVPWGPRTINWLAELVPVFKNVFEELGIFFDRLSDKVNQPPQVAFL</sequence>
<evidence type="ECO:0000256" key="3">
    <source>
        <dbReference type="ARBA" id="ARBA00022989"/>
    </source>
</evidence>
<feature type="transmembrane region" description="Helical" evidence="5">
    <location>
        <begin position="102"/>
        <end position="121"/>
    </location>
</feature>
<name>A0ABR7M961_9BACT</name>
<evidence type="ECO:0000256" key="5">
    <source>
        <dbReference type="SAM" id="Phobius"/>
    </source>
</evidence>
<proteinExistence type="predicted"/>
<feature type="transmembrane region" description="Helical" evidence="5">
    <location>
        <begin position="27"/>
        <end position="49"/>
    </location>
</feature>
<organism evidence="6 7">
    <name type="scientific">Flavihumibacter stibioxidans</name>
    <dbReference type="NCBI Taxonomy" id="1834163"/>
    <lineage>
        <taxon>Bacteria</taxon>
        <taxon>Pseudomonadati</taxon>
        <taxon>Bacteroidota</taxon>
        <taxon>Chitinophagia</taxon>
        <taxon>Chitinophagales</taxon>
        <taxon>Chitinophagaceae</taxon>
        <taxon>Flavihumibacter</taxon>
    </lineage>
</organism>
<keyword evidence="3 5" id="KW-1133">Transmembrane helix</keyword>
<accession>A0ABR7M961</accession>
<evidence type="ECO:0008006" key="8">
    <source>
        <dbReference type="Google" id="ProtNLM"/>
    </source>
</evidence>
<evidence type="ECO:0000313" key="6">
    <source>
        <dbReference type="EMBL" id="MBC6491166.1"/>
    </source>
</evidence>